<evidence type="ECO:0000256" key="3">
    <source>
        <dbReference type="ARBA" id="ARBA00022516"/>
    </source>
</evidence>
<keyword evidence="11" id="KW-1207">Sterol metabolism</keyword>
<evidence type="ECO:0000256" key="5">
    <source>
        <dbReference type="ARBA" id="ARBA00022824"/>
    </source>
</evidence>
<evidence type="ECO:0000256" key="13">
    <source>
        <dbReference type="SAM" id="Phobius"/>
    </source>
</evidence>
<feature type="transmembrane region" description="Helical" evidence="13">
    <location>
        <begin position="126"/>
        <end position="146"/>
    </location>
</feature>
<evidence type="ECO:0000256" key="8">
    <source>
        <dbReference type="ARBA" id="ARBA00023011"/>
    </source>
</evidence>
<comment type="subcellular location">
    <subcellularLocation>
        <location evidence="1">Endoplasmic reticulum membrane</location>
        <topology evidence="1">Multi-pass membrane protein</topology>
    </subcellularLocation>
</comment>
<evidence type="ECO:0000256" key="6">
    <source>
        <dbReference type="ARBA" id="ARBA00022955"/>
    </source>
</evidence>
<keyword evidence="7 13" id="KW-1133">Transmembrane helix</keyword>
<dbReference type="PANTHER" id="PTHR15451">
    <property type="entry name" value="ERGOSTEROL BIOSYNTHETIC PROTEIN 28-RELATED"/>
    <property type="match status" value="1"/>
</dbReference>
<gene>
    <name evidence="14" type="ORF">BJ875DRAFT_479819</name>
</gene>
<keyword evidence="6" id="KW-0752">Steroid biosynthesis</keyword>
<dbReference type="EMBL" id="MU251363">
    <property type="protein sequence ID" value="KAG9238937.1"/>
    <property type="molecule type" value="Genomic_DNA"/>
</dbReference>
<sequence length="154" mass="17251">MSAILSSIKTYLPQHEGILPHWLLFVSIVALGNSLQAYLTTSYSSQVYLGPSPSPAQSSLPPGALSPTTPLSSRTFGTWCVIQSFVRLYAAYYISNPQIYQMAFLTYVVAWSHFMSEWWVFGTARWGRGLAGPVVIATGSLVWMWVQWEFYIKA</sequence>
<keyword evidence="9" id="KW-0443">Lipid metabolism</keyword>
<evidence type="ECO:0000256" key="10">
    <source>
        <dbReference type="ARBA" id="ARBA00023136"/>
    </source>
</evidence>
<evidence type="ECO:0000256" key="2">
    <source>
        <dbReference type="ARBA" id="ARBA00005377"/>
    </source>
</evidence>
<evidence type="ECO:0000313" key="14">
    <source>
        <dbReference type="EMBL" id="KAG9238937.1"/>
    </source>
</evidence>
<dbReference type="Proteomes" id="UP000824998">
    <property type="component" value="Unassembled WGS sequence"/>
</dbReference>
<keyword evidence="12" id="KW-0753">Steroid metabolism</keyword>
<keyword evidence="10 13" id="KW-0472">Membrane</keyword>
<name>A0A9P7YT49_9HELO</name>
<dbReference type="InterPro" id="IPR005352">
    <property type="entry name" value="Erg28"/>
</dbReference>
<comment type="similarity">
    <text evidence="2">Belongs to the ERG28 family.</text>
</comment>
<keyword evidence="5" id="KW-0256">Endoplasmic reticulum</keyword>
<dbReference type="GO" id="GO:0030674">
    <property type="term" value="F:protein-macromolecule adaptor activity"/>
    <property type="evidence" value="ECO:0007669"/>
    <property type="project" value="TreeGrafter"/>
</dbReference>
<keyword evidence="15" id="KW-1185">Reference proteome</keyword>
<dbReference type="GO" id="GO:0005789">
    <property type="term" value="C:endoplasmic reticulum membrane"/>
    <property type="evidence" value="ECO:0007669"/>
    <property type="project" value="UniProtKB-SubCell"/>
</dbReference>
<feature type="transmembrane region" description="Helical" evidence="13">
    <location>
        <begin position="21"/>
        <end position="39"/>
    </location>
</feature>
<evidence type="ECO:0000313" key="15">
    <source>
        <dbReference type="Proteomes" id="UP000824998"/>
    </source>
</evidence>
<evidence type="ECO:0000256" key="1">
    <source>
        <dbReference type="ARBA" id="ARBA00004477"/>
    </source>
</evidence>
<reference evidence="14" key="1">
    <citation type="journal article" date="2021" name="IMA Fungus">
        <title>Genomic characterization of three marine fungi, including Emericellopsis atlantica sp. nov. with signatures of a generalist lifestyle and marine biomass degradation.</title>
        <authorList>
            <person name="Hagestad O.C."/>
            <person name="Hou L."/>
            <person name="Andersen J.H."/>
            <person name="Hansen E.H."/>
            <person name="Altermark B."/>
            <person name="Li C."/>
            <person name="Kuhnert E."/>
            <person name="Cox R.J."/>
            <person name="Crous P.W."/>
            <person name="Spatafora J.W."/>
            <person name="Lail K."/>
            <person name="Amirebrahimi M."/>
            <person name="Lipzen A."/>
            <person name="Pangilinan J."/>
            <person name="Andreopoulos W."/>
            <person name="Hayes R.D."/>
            <person name="Ng V."/>
            <person name="Grigoriev I.V."/>
            <person name="Jackson S.A."/>
            <person name="Sutton T.D.S."/>
            <person name="Dobson A.D.W."/>
            <person name="Rama T."/>
        </authorList>
    </citation>
    <scope>NUCLEOTIDE SEQUENCE</scope>
    <source>
        <strain evidence="14">TRa018bII</strain>
    </source>
</reference>
<comment type="caution">
    <text evidence="14">The sequence shown here is derived from an EMBL/GenBank/DDBJ whole genome shotgun (WGS) entry which is preliminary data.</text>
</comment>
<feature type="transmembrane region" description="Helical" evidence="13">
    <location>
        <begin position="102"/>
        <end position="120"/>
    </location>
</feature>
<organism evidence="14 15">
    <name type="scientific">Amylocarpus encephaloides</name>
    <dbReference type="NCBI Taxonomy" id="45428"/>
    <lineage>
        <taxon>Eukaryota</taxon>
        <taxon>Fungi</taxon>
        <taxon>Dikarya</taxon>
        <taxon>Ascomycota</taxon>
        <taxon>Pezizomycotina</taxon>
        <taxon>Leotiomycetes</taxon>
        <taxon>Helotiales</taxon>
        <taxon>Helotiales incertae sedis</taxon>
        <taxon>Amylocarpus</taxon>
    </lineage>
</organism>
<keyword evidence="3" id="KW-0444">Lipid biosynthesis</keyword>
<dbReference type="GO" id="GO:0016126">
    <property type="term" value="P:sterol biosynthetic process"/>
    <property type="evidence" value="ECO:0007669"/>
    <property type="project" value="UniProtKB-KW"/>
</dbReference>
<keyword evidence="8" id="KW-0756">Sterol biosynthesis</keyword>
<evidence type="ECO:0000256" key="12">
    <source>
        <dbReference type="ARBA" id="ARBA00023221"/>
    </source>
</evidence>
<keyword evidence="4 13" id="KW-0812">Transmembrane</keyword>
<protein>
    <submittedName>
        <fullName evidence="14">Erg28 like protein-domain-containing protein</fullName>
    </submittedName>
</protein>
<evidence type="ECO:0000256" key="7">
    <source>
        <dbReference type="ARBA" id="ARBA00022989"/>
    </source>
</evidence>
<dbReference type="Pfam" id="PF03694">
    <property type="entry name" value="Erg28"/>
    <property type="match status" value="1"/>
</dbReference>
<dbReference type="AlphaFoldDB" id="A0A9P7YT49"/>
<accession>A0A9P7YT49</accession>
<evidence type="ECO:0000256" key="9">
    <source>
        <dbReference type="ARBA" id="ARBA00023098"/>
    </source>
</evidence>
<evidence type="ECO:0000256" key="4">
    <source>
        <dbReference type="ARBA" id="ARBA00022692"/>
    </source>
</evidence>
<dbReference type="PANTHER" id="PTHR15451:SF19">
    <property type="entry name" value="ERGOSTEROL BIOSYNTHETIC PROTEIN 28 HOMOLOG"/>
    <property type="match status" value="1"/>
</dbReference>
<evidence type="ECO:0000256" key="11">
    <source>
        <dbReference type="ARBA" id="ARBA00023166"/>
    </source>
</evidence>
<dbReference type="OrthoDB" id="6485510at2759"/>
<proteinExistence type="inferred from homology"/>